<feature type="compositionally biased region" description="Low complexity" evidence="1">
    <location>
        <begin position="150"/>
        <end position="181"/>
    </location>
</feature>
<feature type="transmembrane region" description="Helical" evidence="2">
    <location>
        <begin position="90"/>
        <end position="111"/>
    </location>
</feature>
<evidence type="ECO:0000256" key="2">
    <source>
        <dbReference type="SAM" id="Phobius"/>
    </source>
</evidence>
<proteinExistence type="predicted"/>
<keyword evidence="4" id="KW-1185">Reference proteome</keyword>
<keyword evidence="2" id="KW-0812">Transmembrane</keyword>
<feature type="transmembrane region" description="Helical" evidence="2">
    <location>
        <begin position="117"/>
        <end position="138"/>
    </location>
</feature>
<gene>
    <name evidence="3" type="ORF">ACFFN1_04850</name>
</gene>
<feature type="region of interest" description="Disordered" evidence="1">
    <location>
        <begin position="147"/>
        <end position="181"/>
    </location>
</feature>
<keyword evidence="2" id="KW-0472">Membrane</keyword>
<sequence>MLAELAAWQPRRWLFALAAALVTVLFVAIPTDLIDTPLFVRDVPPTWWAWPVLIANAVLAGLVAATYVARRDTGAQAEQRSGRLGAAGAIVTFFAVGCPVCNKLVLLALGYAGALQYFAPVQPILALGSVVLLAWAFVTRVRKERSCPLPGAGQSPPATASGAATTADAATASGAGTAAES</sequence>
<evidence type="ECO:0000256" key="1">
    <source>
        <dbReference type="SAM" id="MobiDB-lite"/>
    </source>
</evidence>
<feature type="transmembrane region" description="Helical" evidence="2">
    <location>
        <begin position="12"/>
        <end position="29"/>
    </location>
</feature>
<evidence type="ECO:0008006" key="5">
    <source>
        <dbReference type="Google" id="ProtNLM"/>
    </source>
</evidence>
<accession>A0ABV5WZX9</accession>
<keyword evidence="2" id="KW-1133">Transmembrane helix</keyword>
<feature type="transmembrane region" description="Helical" evidence="2">
    <location>
        <begin position="49"/>
        <end position="69"/>
    </location>
</feature>
<dbReference type="EMBL" id="JBHMAU010000038">
    <property type="protein sequence ID" value="MFB9775739.1"/>
    <property type="molecule type" value="Genomic_DNA"/>
</dbReference>
<dbReference type="RefSeq" id="WP_376839124.1">
    <property type="nucleotide sequence ID" value="NZ_JBHMAU010000038.1"/>
</dbReference>
<protein>
    <recommendedName>
        <fullName evidence="5">Integral membrane protein</fullName>
    </recommendedName>
</protein>
<evidence type="ECO:0000313" key="3">
    <source>
        <dbReference type="EMBL" id="MFB9775739.1"/>
    </source>
</evidence>
<organism evidence="3 4">
    <name type="scientific">Brevibacterium otitidis</name>
    <dbReference type="NCBI Taxonomy" id="53364"/>
    <lineage>
        <taxon>Bacteria</taxon>
        <taxon>Bacillati</taxon>
        <taxon>Actinomycetota</taxon>
        <taxon>Actinomycetes</taxon>
        <taxon>Micrococcales</taxon>
        <taxon>Brevibacteriaceae</taxon>
        <taxon>Brevibacterium</taxon>
    </lineage>
</organism>
<name>A0ABV5WZX9_9MICO</name>
<dbReference type="Proteomes" id="UP001589707">
    <property type="component" value="Unassembled WGS sequence"/>
</dbReference>
<evidence type="ECO:0000313" key="4">
    <source>
        <dbReference type="Proteomes" id="UP001589707"/>
    </source>
</evidence>
<comment type="caution">
    <text evidence="3">The sequence shown here is derived from an EMBL/GenBank/DDBJ whole genome shotgun (WGS) entry which is preliminary data.</text>
</comment>
<reference evidence="3 4" key="1">
    <citation type="submission" date="2024-09" db="EMBL/GenBank/DDBJ databases">
        <authorList>
            <person name="Sun Q."/>
            <person name="Mori K."/>
        </authorList>
    </citation>
    <scope>NUCLEOTIDE SEQUENCE [LARGE SCALE GENOMIC DNA]</scope>
    <source>
        <strain evidence="3 4">JCM 11683</strain>
    </source>
</reference>